<evidence type="ECO:0000259" key="2">
    <source>
        <dbReference type="Pfam" id="PF14403"/>
    </source>
</evidence>
<dbReference type="Gene3D" id="3.30.1490.270">
    <property type="match status" value="1"/>
</dbReference>
<keyword evidence="4" id="KW-1185">Reference proteome</keyword>
<feature type="domain" description="DUF403" evidence="1">
    <location>
        <begin position="484"/>
        <end position="809"/>
    </location>
</feature>
<dbReference type="PANTHER" id="PTHR34595:SF2">
    <property type="entry name" value="BLR2978 PROTEIN"/>
    <property type="match status" value="1"/>
</dbReference>
<dbReference type="Pfam" id="PF14403">
    <property type="entry name" value="CP_ATPgrasp_2"/>
    <property type="match status" value="1"/>
</dbReference>
<sequence>MSINPNWEKLLNNLTQMGTEKLLAKQDEINWLMDENGVTYNVYNDPKGMQRSWDLNIVPFLIHQNEWQTVEKGITQRAELLNLILKDIYGEKELIKNGIIPQEVIFAHRGFLRQCDQIQYKTSKHLLIHSADLARGPDGRMWVVNDRTQAPSGMGYALENRYSISRVLPDIFRDINVKQPSQFFYEFNQMLLDCAPQNKNNPNIVILTPGPLNETYFEHAYMASFLGYPLVTGNDLVVRNGKLWMKTLKELKQVDVVLKRVDDAFMDPLELREDSYLGVAGLLNVIRDQQVAIVNPIGSGVLENSGLIPFMNAICNYFFNEDLILPQIASWWCGQEKECQYVLNNLNDLVVKRIDRSNREYIFFCEFLDTQALETLRKEILAAPYKFVAQEKISFSTAPDFIQGTLEPRKVMCRTFAIAKDKTYRVMPGGLVRVAAERENLFVSNQRGGVSKDFWIITDHPQTNIQNYSWDSSCRISISDINDLPSNTAENLYWSGRYLGRALVTARYLRMVLNRMNQIQYNTRKSDSESLIYLYQSITNITSTFPGFVGKGASLTLQNPLKEIVSLMMDETRMGSFAQTMSSFNNSYYSLRSLWSKDMWRVFDSIKKQWKNFKEDKNYTVVELSKLLDRIITRLIAFMGLIEESILVNQGLLLYFIGLQSEQAMMNIAKCRSLLVFNYDEDLQYDILESLLTSHESLNIYRYSYRSYLSLENVINLILLDKDYAKSLTYQIKRIKKDIDRLPKTEVMNANSQCKEKIALAISKVEILNITNLIELNKEGSLRQNLDSALAELSDLLHETSLAISDTYFNHSYQQKQLVNQDFPLQ</sequence>
<evidence type="ECO:0000259" key="1">
    <source>
        <dbReference type="Pfam" id="PF04168"/>
    </source>
</evidence>
<gene>
    <name evidence="3" type="ORF">GCM10023330_12440</name>
</gene>
<reference evidence="4" key="1">
    <citation type="journal article" date="2019" name="Int. J. Syst. Evol. Microbiol.">
        <title>The Global Catalogue of Microorganisms (GCM) 10K type strain sequencing project: providing services to taxonomists for standard genome sequencing and annotation.</title>
        <authorList>
            <consortium name="The Broad Institute Genomics Platform"/>
            <consortium name="The Broad Institute Genome Sequencing Center for Infectious Disease"/>
            <person name="Wu L."/>
            <person name="Ma J."/>
        </authorList>
    </citation>
    <scope>NUCLEOTIDE SEQUENCE [LARGE SCALE GENOMIC DNA]</scope>
    <source>
        <strain evidence="4">JCM 18325</strain>
    </source>
</reference>
<dbReference type="PANTHER" id="PTHR34595">
    <property type="entry name" value="BLR5612 PROTEIN"/>
    <property type="match status" value="1"/>
</dbReference>
<dbReference type="Proteomes" id="UP001501433">
    <property type="component" value="Unassembled WGS sequence"/>
</dbReference>
<dbReference type="InterPro" id="IPR025841">
    <property type="entry name" value="CP_ATPgrasp_2"/>
</dbReference>
<organism evidence="3 4">
    <name type="scientific">Litoribaculum gwangyangense</name>
    <dbReference type="NCBI Taxonomy" id="1130722"/>
    <lineage>
        <taxon>Bacteria</taxon>
        <taxon>Pseudomonadati</taxon>
        <taxon>Bacteroidota</taxon>
        <taxon>Flavobacteriia</taxon>
        <taxon>Flavobacteriales</taxon>
        <taxon>Flavobacteriaceae</taxon>
        <taxon>Litoribaculum</taxon>
    </lineage>
</organism>
<evidence type="ECO:0000313" key="4">
    <source>
        <dbReference type="Proteomes" id="UP001501433"/>
    </source>
</evidence>
<comment type="caution">
    <text evidence="3">The sequence shown here is derived from an EMBL/GenBank/DDBJ whole genome shotgun (WGS) entry which is preliminary data.</text>
</comment>
<dbReference type="EMBL" id="BAABJW010000002">
    <property type="protein sequence ID" value="GAA4807423.1"/>
    <property type="molecule type" value="Genomic_DNA"/>
</dbReference>
<feature type="domain" description="Circularly permuted ATP-grasp type 2" evidence="2">
    <location>
        <begin position="59"/>
        <end position="435"/>
    </location>
</feature>
<accession>A0ABP9CB61</accession>
<protein>
    <submittedName>
        <fullName evidence="3">Circularly permuted type 2 ATP-grasp protein</fullName>
    </submittedName>
</protein>
<dbReference type="Pfam" id="PF04168">
    <property type="entry name" value="Alpha-E"/>
    <property type="match status" value="1"/>
</dbReference>
<dbReference type="Gene3D" id="3.40.50.11290">
    <property type="match status" value="1"/>
</dbReference>
<evidence type="ECO:0000313" key="3">
    <source>
        <dbReference type="EMBL" id="GAA4807423.1"/>
    </source>
</evidence>
<dbReference type="InterPro" id="IPR007296">
    <property type="entry name" value="DUF403"/>
</dbReference>
<dbReference type="InterPro" id="IPR051680">
    <property type="entry name" value="ATP-dep_Glu-Cys_Ligase-2"/>
</dbReference>
<name>A0ABP9CB61_9FLAO</name>
<dbReference type="SUPFAM" id="SSF56059">
    <property type="entry name" value="Glutathione synthetase ATP-binding domain-like"/>
    <property type="match status" value="1"/>
</dbReference>
<proteinExistence type="predicted"/>